<keyword evidence="1" id="KW-1133">Transmembrane helix</keyword>
<accession>A0A0C2YRR1</accession>
<dbReference type="STRING" id="686832.A0A0C2YRR1"/>
<feature type="transmembrane region" description="Helical" evidence="1">
    <location>
        <begin position="55"/>
        <end position="77"/>
    </location>
</feature>
<dbReference type="EMBL" id="KN831775">
    <property type="protein sequence ID" value="KIM43707.1"/>
    <property type="molecule type" value="Genomic_DNA"/>
</dbReference>
<feature type="transmembrane region" description="Helical" evidence="1">
    <location>
        <begin position="30"/>
        <end position="48"/>
    </location>
</feature>
<reference evidence="3" key="2">
    <citation type="submission" date="2015-01" db="EMBL/GenBank/DDBJ databases">
        <title>Evolutionary Origins and Diversification of the Mycorrhizal Mutualists.</title>
        <authorList>
            <consortium name="DOE Joint Genome Institute"/>
            <consortium name="Mycorrhizal Genomics Consortium"/>
            <person name="Kohler A."/>
            <person name="Kuo A."/>
            <person name="Nagy L.G."/>
            <person name="Floudas D."/>
            <person name="Copeland A."/>
            <person name="Barry K.W."/>
            <person name="Cichocki N."/>
            <person name="Veneault-Fourrey C."/>
            <person name="LaButti K."/>
            <person name="Lindquist E.A."/>
            <person name="Lipzen A."/>
            <person name="Lundell T."/>
            <person name="Morin E."/>
            <person name="Murat C."/>
            <person name="Riley R."/>
            <person name="Ohm R."/>
            <person name="Sun H."/>
            <person name="Tunlid A."/>
            <person name="Henrissat B."/>
            <person name="Grigoriev I.V."/>
            <person name="Hibbett D.S."/>
            <person name="Martin F."/>
        </authorList>
    </citation>
    <scope>NUCLEOTIDE SEQUENCE [LARGE SCALE GENOMIC DNA]</scope>
    <source>
        <strain evidence="3">h7</strain>
    </source>
</reference>
<keyword evidence="1" id="KW-0472">Membrane</keyword>
<keyword evidence="1" id="KW-0812">Transmembrane</keyword>
<feature type="transmembrane region" description="Helical" evidence="1">
    <location>
        <begin position="97"/>
        <end position="117"/>
    </location>
</feature>
<evidence type="ECO:0000313" key="2">
    <source>
        <dbReference type="EMBL" id="KIM43707.1"/>
    </source>
</evidence>
<keyword evidence="3" id="KW-1185">Reference proteome</keyword>
<gene>
    <name evidence="2" type="ORF">M413DRAFT_387096</name>
</gene>
<reference evidence="2 3" key="1">
    <citation type="submission" date="2014-04" db="EMBL/GenBank/DDBJ databases">
        <authorList>
            <consortium name="DOE Joint Genome Institute"/>
            <person name="Kuo A."/>
            <person name="Gay G."/>
            <person name="Dore J."/>
            <person name="Kohler A."/>
            <person name="Nagy L.G."/>
            <person name="Floudas D."/>
            <person name="Copeland A."/>
            <person name="Barry K.W."/>
            <person name="Cichocki N."/>
            <person name="Veneault-Fourrey C."/>
            <person name="LaButti K."/>
            <person name="Lindquist E.A."/>
            <person name="Lipzen A."/>
            <person name="Lundell T."/>
            <person name="Morin E."/>
            <person name="Murat C."/>
            <person name="Sun H."/>
            <person name="Tunlid A."/>
            <person name="Henrissat B."/>
            <person name="Grigoriev I.V."/>
            <person name="Hibbett D.S."/>
            <person name="Martin F."/>
            <person name="Nordberg H.P."/>
            <person name="Cantor M.N."/>
            <person name="Hua S.X."/>
        </authorList>
    </citation>
    <scope>NUCLEOTIDE SEQUENCE [LARGE SCALE GENOMIC DNA]</scope>
    <source>
        <strain evidence="3">h7</strain>
    </source>
</reference>
<protein>
    <submittedName>
        <fullName evidence="2">Uncharacterized protein</fullName>
    </submittedName>
</protein>
<dbReference type="AlphaFoldDB" id="A0A0C2YRR1"/>
<dbReference type="OrthoDB" id="3226582at2759"/>
<evidence type="ECO:0000313" key="3">
    <source>
        <dbReference type="Proteomes" id="UP000053424"/>
    </source>
</evidence>
<dbReference type="HOGENOM" id="CLU_044614_2_2_1"/>
<feature type="transmembrane region" description="Helical" evidence="1">
    <location>
        <begin position="124"/>
        <end position="143"/>
    </location>
</feature>
<feature type="transmembrane region" description="Helical" evidence="1">
    <location>
        <begin position="196"/>
        <end position="219"/>
    </location>
</feature>
<feature type="transmembrane region" description="Helical" evidence="1">
    <location>
        <begin position="225"/>
        <end position="247"/>
    </location>
</feature>
<organism evidence="2 3">
    <name type="scientific">Hebeloma cylindrosporum</name>
    <dbReference type="NCBI Taxonomy" id="76867"/>
    <lineage>
        <taxon>Eukaryota</taxon>
        <taxon>Fungi</taxon>
        <taxon>Dikarya</taxon>
        <taxon>Basidiomycota</taxon>
        <taxon>Agaricomycotina</taxon>
        <taxon>Agaricomycetes</taxon>
        <taxon>Agaricomycetidae</taxon>
        <taxon>Agaricales</taxon>
        <taxon>Agaricineae</taxon>
        <taxon>Hymenogastraceae</taxon>
        <taxon>Hebeloma</taxon>
    </lineage>
</organism>
<sequence>MSPTGFAVYQGTCAFPSILSPYIGAVMLETFLYGLYVILFAICVYVLWRKKTISWVLLAFAVAMFALATADLGYTFYLIFGQLMKGSLAVKELRPKFWLYVANNVLADSLLLYRCYVVWGCKKIVVIGPAIPLIGSTVCGFLFEGSTRFQAWIYVVTTLILNLILTGLTAGRIWWLARKARLILGTGLLQRYNTTIVILIESGVLYSLYIILDLVLLYILDNIFILDAGLIQVVGIIPTLIIVQVGLGRAVRDMGGDDPMVHLEANKNTVNRSYPELPSGCEFVPSHSRDCLGHASSQTFIIQHDQTRSETTIASPTWPPSPPS</sequence>
<proteinExistence type="predicted"/>
<evidence type="ECO:0000256" key="1">
    <source>
        <dbReference type="SAM" id="Phobius"/>
    </source>
</evidence>
<dbReference type="Proteomes" id="UP000053424">
    <property type="component" value="Unassembled WGS sequence"/>
</dbReference>
<feature type="transmembrane region" description="Helical" evidence="1">
    <location>
        <begin position="149"/>
        <end position="175"/>
    </location>
</feature>
<name>A0A0C2YRR1_HEBCY</name>